<evidence type="ECO:0000256" key="2">
    <source>
        <dbReference type="ARBA" id="ARBA00010742"/>
    </source>
</evidence>
<dbReference type="Pfam" id="PF09084">
    <property type="entry name" value="NMT1"/>
    <property type="match status" value="1"/>
</dbReference>
<protein>
    <submittedName>
        <fullName evidence="7">ABC transporter substrate-binding protein</fullName>
    </submittedName>
</protein>
<comment type="similarity">
    <text evidence="2">Belongs to the bacterial solute-binding protein SsuA/TauA family.</text>
</comment>
<sequence length="368" mass="40016">MKKKLLALFTAGILLTGIVAGCGENAETPVETAPSAESTEAEAPKEEDGQETESADTAETETPKSLTKVTLNEVAHSIFYAPQYVAIEEGYFADEGLDLTLVNGFGADKVMTAVLSGEADIGFMGAEASVYAYQEGATDPVVNFAQLTQRAGNFLVAREEMPGFTWNDLKGKEVLGGRKGGMPQMVFEYILKENGIDPEKDLEIDQSIDFGSTAAAFSGGQGDFSVEFEPSATALEEEGAGYVVASLGVDSGYVPYTSYSAKTSYMEEHPEVIQGFTNALQRGMEYVQTHTPEEIASVIAPQFPETDLDTIVTIVNRYHEQDTWKENLVFEQESFELLEDILEEAGELENRVPYEELVTTEYAEAALK</sequence>
<feature type="domain" description="SsuA/THI5-like" evidence="6">
    <location>
        <begin position="81"/>
        <end position="290"/>
    </location>
</feature>
<proteinExistence type="inferred from homology"/>
<dbReference type="Gene3D" id="3.40.190.10">
    <property type="entry name" value="Periplasmic binding protein-like II"/>
    <property type="match status" value="2"/>
</dbReference>
<dbReference type="EMBL" id="DXEX01000097">
    <property type="protein sequence ID" value="HIX58907.1"/>
    <property type="molecule type" value="Genomic_DNA"/>
</dbReference>
<dbReference type="GO" id="GO:0042597">
    <property type="term" value="C:periplasmic space"/>
    <property type="evidence" value="ECO:0007669"/>
    <property type="project" value="UniProtKB-SubCell"/>
</dbReference>
<dbReference type="PANTHER" id="PTHR30024:SF47">
    <property type="entry name" value="TAURINE-BINDING PERIPLASMIC PROTEIN"/>
    <property type="match status" value="1"/>
</dbReference>
<feature type="region of interest" description="Disordered" evidence="4">
    <location>
        <begin position="26"/>
        <end position="64"/>
    </location>
</feature>
<dbReference type="Proteomes" id="UP000886817">
    <property type="component" value="Unassembled WGS sequence"/>
</dbReference>
<comment type="subcellular location">
    <subcellularLocation>
        <location evidence="1">Periplasm</location>
    </subcellularLocation>
</comment>
<evidence type="ECO:0000313" key="7">
    <source>
        <dbReference type="EMBL" id="HIX58907.1"/>
    </source>
</evidence>
<evidence type="ECO:0000256" key="1">
    <source>
        <dbReference type="ARBA" id="ARBA00004418"/>
    </source>
</evidence>
<dbReference type="PROSITE" id="PS51257">
    <property type="entry name" value="PROKAR_LIPOPROTEIN"/>
    <property type="match status" value="1"/>
</dbReference>
<evidence type="ECO:0000259" key="6">
    <source>
        <dbReference type="Pfam" id="PF09084"/>
    </source>
</evidence>
<reference evidence="7" key="2">
    <citation type="submission" date="2021-04" db="EMBL/GenBank/DDBJ databases">
        <authorList>
            <person name="Gilroy R."/>
        </authorList>
    </citation>
    <scope>NUCLEOTIDE SEQUENCE</scope>
    <source>
        <strain evidence="7">ChiSjej1B19-8411</strain>
    </source>
</reference>
<gene>
    <name evidence="7" type="ORF">IAA45_04220</name>
</gene>
<evidence type="ECO:0000256" key="3">
    <source>
        <dbReference type="ARBA" id="ARBA00022729"/>
    </source>
</evidence>
<feature type="signal peptide" evidence="5">
    <location>
        <begin position="1"/>
        <end position="20"/>
    </location>
</feature>
<name>A0A9D1WIR3_9FIRM</name>
<dbReference type="SUPFAM" id="SSF53850">
    <property type="entry name" value="Periplasmic binding protein-like II"/>
    <property type="match status" value="1"/>
</dbReference>
<feature type="compositionally biased region" description="Acidic residues" evidence="4">
    <location>
        <begin position="48"/>
        <end position="59"/>
    </location>
</feature>
<evidence type="ECO:0000256" key="5">
    <source>
        <dbReference type="SAM" id="SignalP"/>
    </source>
</evidence>
<keyword evidence="3 5" id="KW-0732">Signal</keyword>
<accession>A0A9D1WIR3</accession>
<comment type="caution">
    <text evidence="7">The sequence shown here is derived from an EMBL/GenBank/DDBJ whole genome shotgun (WGS) entry which is preliminary data.</text>
</comment>
<feature type="chain" id="PRO_5038767061" evidence="5">
    <location>
        <begin position="21"/>
        <end position="368"/>
    </location>
</feature>
<organism evidence="7 8">
    <name type="scientific">Candidatus Blautia gallistercoris</name>
    <dbReference type="NCBI Taxonomy" id="2838490"/>
    <lineage>
        <taxon>Bacteria</taxon>
        <taxon>Bacillati</taxon>
        <taxon>Bacillota</taxon>
        <taxon>Clostridia</taxon>
        <taxon>Lachnospirales</taxon>
        <taxon>Lachnospiraceae</taxon>
        <taxon>Blautia</taxon>
    </lineage>
</organism>
<evidence type="ECO:0000313" key="8">
    <source>
        <dbReference type="Proteomes" id="UP000886817"/>
    </source>
</evidence>
<dbReference type="PANTHER" id="PTHR30024">
    <property type="entry name" value="ALIPHATIC SULFONATES-BINDING PROTEIN-RELATED"/>
    <property type="match status" value="1"/>
</dbReference>
<dbReference type="AlphaFoldDB" id="A0A9D1WIR3"/>
<reference evidence="7" key="1">
    <citation type="journal article" date="2021" name="PeerJ">
        <title>Extensive microbial diversity within the chicken gut microbiome revealed by metagenomics and culture.</title>
        <authorList>
            <person name="Gilroy R."/>
            <person name="Ravi A."/>
            <person name="Getino M."/>
            <person name="Pursley I."/>
            <person name="Horton D.L."/>
            <person name="Alikhan N.F."/>
            <person name="Baker D."/>
            <person name="Gharbi K."/>
            <person name="Hall N."/>
            <person name="Watson M."/>
            <person name="Adriaenssens E.M."/>
            <person name="Foster-Nyarko E."/>
            <person name="Jarju S."/>
            <person name="Secka A."/>
            <person name="Antonio M."/>
            <person name="Oren A."/>
            <person name="Chaudhuri R.R."/>
            <person name="La Ragione R."/>
            <person name="Hildebrand F."/>
            <person name="Pallen M.J."/>
        </authorList>
    </citation>
    <scope>NUCLEOTIDE SEQUENCE</scope>
    <source>
        <strain evidence="7">ChiSjej1B19-8411</strain>
    </source>
</reference>
<dbReference type="InterPro" id="IPR015168">
    <property type="entry name" value="SsuA/THI5"/>
</dbReference>
<evidence type="ECO:0000256" key="4">
    <source>
        <dbReference type="SAM" id="MobiDB-lite"/>
    </source>
</evidence>